<sequence length="185" mass="20046">MRDNKILSGVLVTVLTLTLLNNGFSAAHATKNNLLSTTAEIAPTADEAVFLLSKPSTDVVLAKYADATSLTDSQLVELLKAVGFEGQGLKTAWAVAKAESNGRPFAFNGNVKTGDSSYGIFQINMIGDLGPDRKDKFNLDLNAELFSPVKNAEIVFHMTKGGKDWSSWSSYKKGATNKWLKRFPN</sequence>
<dbReference type="Gene3D" id="1.10.530.10">
    <property type="match status" value="1"/>
</dbReference>
<evidence type="ECO:0000259" key="1">
    <source>
        <dbReference type="Pfam" id="PF18896"/>
    </source>
</evidence>
<dbReference type="Pfam" id="PF18896">
    <property type="entry name" value="SLT_3"/>
    <property type="match status" value="1"/>
</dbReference>
<dbReference type="EMBL" id="LR796651">
    <property type="protein sequence ID" value="CAB4157876.1"/>
    <property type="molecule type" value="Genomic_DNA"/>
</dbReference>
<feature type="domain" description="Transglycosylase SLT" evidence="1">
    <location>
        <begin position="79"/>
        <end position="169"/>
    </location>
</feature>
<name>A0A6J5NJG7_9CAUD</name>
<organism evidence="2">
    <name type="scientific">uncultured Caudovirales phage</name>
    <dbReference type="NCBI Taxonomy" id="2100421"/>
    <lineage>
        <taxon>Viruses</taxon>
        <taxon>Duplodnaviria</taxon>
        <taxon>Heunggongvirae</taxon>
        <taxon>Uroviricota</taxon>
        <taxon>Caudoviricetes</taxon>
        <taxon>Peduoviridae</taxon>
        <taxon>Maltschvirus</taxon>
        <taxon>Maltschvirus maltsch</taxon>
    </lineage>
</organism>
<dbReference type="InterPro" id="IPR043992">
    <property type="entry name" value="SLT_3"/>
</dbReference>
<reference evidence="2" key="1">
    <citation type="submission" date="2020-04" db="EMBL/GenBank/DDBJ databases">
        <authorList>
            <person name="Chiriac C."/>
            <person name="Salcher M."/>
            <person name="Ghai R."/>
            <person name="Kavagutti S V."/>
        </authorList>
    </citation>
    <scope>NUCLEOTIDE SEQUENCE</scope>
</reference>
<accession>A0A6J5NJG7</accession>
<proteinExistence type="predicted"/>
<evidence type="ECO:0000313" key="2">
    <source>
        <dbReference type="EMBL" id="CAB4157876.1"/>
    </source>
</evidence>
<gene>
    <name evidence="2" type="ORF">UFOVP694_54</name>
</gene>
<dbReference type="InterPro" id="IPR023346">
    <property type="entry name" value="Lysozyme-like_dom_sf"/>
</dbReference>
<dbReference type="SUPFAM" id="SSF53955">
    <property type="entry name" value="Lysozyme-like"/>
    <property type="match status" value="1"/>
</dbReference>
<protein>
    <recommendedName>
        <fullName evidence="1">Transglycosylase SLT domain-containing protein</fullName>
    </recommendedName>
</protein>